<protein>
    <recommendedName>
        <fullName evidence="3">DUF4258 domain-containing protein</fullName>
    </recommendedName>
</protein>
<name>A0A1I4UHX7_9GAMM</name>
<evidence type="ECO:0000313" key="2">
    <source>
        <dbReference type="Proteomes" id="UP000199339"/>
    </source>
</evidence>
<proteinExistence type="predicted"/>
<dbReference type="InterPro" id="IPR025354">
    <property type="entry name" value="DUF4258"/>
</dbReference>
<dbReference type="Pfam" id="PF14076">
    <property type="entry name" value="DUF4258"/>
    <property type="match status" value="1"/>
</dbReference>
<accession>A0A1I4UHX7</accession>
<dbReference type="Proteomes" id="UP000199339">
    <property type="component" value="Unassembled WGS sequence"/>
</dbReference>
<dbReference type="RefSeq" id="WP_092000828.1">
    <property type="nucleotide sequence ID" value="NZ_FOUR01000003.1"/>
</dbReference>
<reference evidence="2" key="1">
    <citation type="submission" date="2016-10" db="EMBL/GenBank/DDBJ databases">
        <authorList>
            <person name="Varghese N."/>
            <person name="Submissions S."/>
        </authorList>
    </citation>
    <scope>NUCLEOTIDE SEQUENCE [LARGE SCALE GENOMIC DNA]</scope>
    <source>
        <strain evidence="2">CGMCC 1.6775</strain>
    </source>
</reference>
<sequence length="86" mass="10059">MHCQRFGLDVHITRHARERMVQRSISEAELSALMETDEVRYKDESRLWIAKAFKGRCDSLICIAVALEDKLVLKTVMHHFSWEVEG</sequence>
<gene>
    <name evidence="1" type="ORF">SAMN04487961_1415</name>
</gene>
<evidence type="ECO:0000313" key="1">
    <source>
        <dbReference type="EMBL" id="SFM88599.1"/>
    </source>
</evidence>
<dbReference type="OrthoDB" id="8906826at2"/>
<dbReference type="AlphaFoldDB" id="A0A1I4UHX7"/>
<organism evidence="1 2">
    <name type="scientific">Marinobacter pelagius</name>
    <dbReference type="NCBI Taxonomy" id="379482"/>
    <lineage>
        <taxon>Bacteria</taxon>
        <taxon>Pseudomonadati</taxon>
        <taxon>Pseudomonadota</taxon>
        <taxon>Gammaproteobacteria</taxon>
        <taxon>Pseudomonadales</taxon>
        <taxon>Marinobacteraceae</taxon>
        <taxon>Marinobacter</taxon>
    </lineage>
</organism>
<dbReference type="EMBL" id="FOUR01000003">
    <property type="protein sequence ID" value="SFM88599.1"/>
    <property type="molecule type" value="Genomic_DNA"/>
</dbReference>
<evidence type="ECO:0008006" key="3">
    <source>
        <dbReference type="Google" id="ProtNLM"/>
    </source>
</evidence>
<keyword evidence="2" id="KW-1185">Reference proteome</keyword>